<evidence type="ECO:0000259" key="1">
    <source>
        <dbReference type="Pfam" id="PF02602"/>
    </source>
</evidence>
<dbReference type="AlphaFoldDB" id="A0AA35X9Z3"/>
<evidence type="ECO:0000313" key="2">
    <source>
        <dbReference type="EMBL" id="CAI8043047.1"/>
    </source>
</evidence>
<dbReference type="InterPro" id="IPR036108">
    <property type="entry name" value="4pyrrol_syn_uPrphyn_synt_sf"/>
</dbReference>
<dbReference type="Proteomes" id="UP001174909">
    <property type="component" value="Unassembled WGS sequence"/>
</dbReference>
<accession>A0AA35X9Z3</accession>
<organism evidence="2 3">
    <name type="scientific">Geodia barretti</name>
    <name type="common">Barrett's horny sponge</name>
    <dbReference type="NCBI Taxonomy" id="519541"/>
    <lineage>
        <taxon>Eukaryota</taxon>
        <taxon>Metazoa</taxon>
        <taxon>Porifera</taxon>
        <taxon>Demospongiae</taxon>
        <taxon>Heteroscleromorpha</taxon>
        <taxon>Tetractinellida</taxon>
        <taxon>Astrophorina</taxon>
        <taxon>Geodiidae</taxon>
        <taxon>Geodia</taxon>
    </lineage>
</organism>
<sequence>MSELALDGAEVVVQRYGGPDSQLPTFLRAQRANYRELTLYDWGLPEDRGPVLSLINEMEQGHIDALAFTSRPQVPNLLTIAAEAGKEDSLRHCLSGPVAVASVGPVCTRKLEECGITVNVEPEHPHMGNLVLAVADYFNDAS</sequence>
<proteinExistence type="predicted"/>
<dbReference type="PANTHER" id="PTHR40082:SF1">
    <property type="entry name" value="BLR5956 PROTEIN"/>
    <property type="match status" value="1"/>
</dbReference>
<dbReference type="EMBL" id="CASHTH010003296">
    <property type="protein sequence ID" value="CAI8043047.1"/>
    <property type="molecule type" value="Genomic_DNA"/>
</dbReference>
<feature type="domain" description="Tetrapyrrole biosynthesis uroporphyrinogen III synthase" evidence="1">
    <location>
        <begin position="9"/>
        <end position="131"/>
    </location>
</feature>
<protein>
    <submittedName>
        <fullName evidence="2">Uroporphyrinogen-III synthase</fullName>
    </submittedName>
</protein>
<comment type="caution">
    <text evidence="2">The sequence shown here is derived from an EMBL/GenBank/DDBJ whole genome shotgun (WGS) entry which is preliminary data.</text>
</comment>
<gene>
    <name evidence="2" type="ORF">GBAR_LOCUS23875</name>
</gene>
<keyword evidence="3" id="KW-1185">Reference proteome</keyword>
<dbReference type="SUPFAM" id="SSF69618">
    <property type="entry name" value="HemD-like"/>
    <property type="match status" value="1"/>
</dbReference>
<name>A0AA35X9Z3_GEOBA</name>
<dbReference type="PANTHER" id="PTHR40082">
    <property type="entry name" value="BLR5956 PROTEIN"/>
    <property type="match status" value="1"/>
</dbReference>
<dbReference type="Gene3D" id="3.40.50.10090">
    <property type="match status" value="1"/>
</dbReference>
<dbReference type="GO" id="GO:0004852">
    <property type="term" value="F:uroporphyrinogen-III synthase activity"/>
    <property type="evidence" value="ECO:0007669"/>
    <property type="project" value="InterPro"/>
</dbReference>
<dbReference type="InterPro" id="IPR039793">
    <property type="entry name" value="UROS/Hem4"/>
</dbReference>
<evidence type="ECO:0000313" key="3">
    <source>
        <dbReference type="Proteomes" id="UP001174909"/>
    </source>
</evidence>
<dbReference type="Pfam" id="PF02602">
    <property type="entry name" value="HEM4"/>
    <property type="match status" value="1"/>
</dbReference>
<reference evidence="2" key="1">
    <citation type="submission" date="2023-03" db="EMBL/GenBank/DDBJ databases">
        <authorList>
            <person name="Steffen K."/>
            <person name="Cardenas P."/>
        </authorList>
    </citation>
    <scope>NUCLEOTIDE SEQUENCE</scope>
</reference>
<dbReference type="InterPro" id="IPR003754">
    <property type="entry name" value="4pyrrol_synth_uPrphyn_synth"/>
</dbReference>
<dbReference type="GO" id="GO:0006780">
    <property type="term" value="P:uroporphyrinogen III biosynthetic process"/>
    <property type="evidence" value="ECO:0007669"/>
    <property type="project" value="InterPro"/>
</dbReference>